<evidence type="ECO:0000313" key="2">
    <source>
        <dbReference type="EMBL" id="KNY26612.1"/>
    </source>
</evidence>
<comment type="caution">
    <text evidence="2">The sequence shown here is derived from an EMBL/GenBank/DDBJ whole genome shotgun (WGS) entry which is preliminary data.</text>
</comment>
<reference evidence="3" key="1">
    <citation type="submission" date="2015-07" db="EMBL/GenBank/DDBJ databases">
        <title>Near-Complete Genome Sequence of the Cellulolytic Bacterium Bacteroides (Pseudobacteroides) cellulosolvens ATCC 35603.</title>
        <authorList>
            <person name="Dassa B."/>
            <person name="Utturkar S.M."/>
            <person name="Klingeman D.M."/>
            <person name="Hurt R.A."/>
            <person name="Keller M."/>
            <person name="Xu J."/>
            <person name="Reddy Y.H.K."/>
            <person name="Borovok I."/>
            <person name="Grinberg I.R."/>
            <person name="Lamed R."/>
            <person name="Zhivin O."/>
            <person name="Bayer E.A."/>
            <person name="Brown S.D."/>
        </authorList>
    </citation>
    <scope>NUCLEOTIDE SEQUENCE [LARGE SCALE GENOMIC DNA]</scope>
    <source>
        <strain evidence="3">DSM 2933</strain>
    </source>
</reference>
<dbReference type="EMBL" id="LGTC01000001">
    <property type="protein sequence ID" value="KNY26612.1"/>
    <property type="molecule type" value="Genomic_DNA"/>
</dbReference>
<proteinExistence type="predicted"/>
<dbReference type="PATRIC" id="fig|398512.5.peg.1954"/>
<feature type="transmembrane region" description="Helical" evidence="1">
    <location>
        <begin position="44"/>
        <end position="64"/>
    </location>
</feature>
<name>A0A0L6JMK3_9FIRM</name>
<organism evidence="2 3">
    <name type="scientific">Pseudobacteroides cellulosolvens ATCC 35603 = DSM 2933</name>
    <dbReference type="NCBI Taxonomy" id="398512"/>
    <lineage>
        <taxon>Bacteria</taxon>
        <taxon>Bacillati</taxon>
        <taxon>Bacillota</taxon>
        <taxon>Clostridia</taxon>
        <taxon>Eubacteriales</taxon>
        <taxon>Oscillospiraceae</taxon>
        <taxon>Pseudobacteroides</taxon>
    </lineage>
</organism>
<dbReference type="STRING" id="398512.Bccel_1877"/>
<keyword evidence="3" id="KW-1185">Reference proteome</keyword>
<keyword evidence="1" id="KW-0472">Membrane</keyword>
<dbReference type="eggNOG" id="ENOG50330HF">
    <property type="taxonomic scope" value="Bacteria"/>
</dbReference>
<dbReference type="AlphaFoldDB" id="A0A0L6JMK3"/>
<keyword evidence="1" id="KW-1133">Transmembrane helix</keyword>
<protein>
    <submittedName>
        <fullName evidence="2">Uncharacterized protein</fullName>
    </submittedName>
</protein>
<dbReference type="Proteomes" id="UP000036923">
    <property type="component" value="Unassembled WGS sequence"/>
</dbReference>
<feature type="transmembrane region" description="Helical" evidence="1">
    <location>
        <begin position="70"/>
        <end position="91"/>
    </location>
</feature>
<gene>
    <name evidence="2" type="ORF">Bccel_1877</name>
</gene>
<evidence type="ECO:0000313" key="3">
    <source>
        <dbReference type="Proteomes" id="UP000036923"/>
    </source>
</evidence>
<dbReference type="RefSeq" id="WP_050753306.1">
    <property type="nucleotide sequence ID" value="NZ_LGTC01000001.1"/>
</dbReference>
<accession>A0A0L6JMK3</accession>
<sequence length="110" mass="13507">MYEYLISHEKHILKLLESENNNCDWSNIKQYHQKQIEFMQHERLVHLLVTLFFGLFLMISFGITVMHPHFAFLLLDIFMMMLLVPYIIHYFRLENGVQRWYKLSNQIEEN</sequence>
<evidence type="ECO:0000256" key="1">
    <source>
        <dbReference type="SAM" id="Phobius"/>
    </source>
</evidence>
<keyword evidence="1" id="KW-0812">Transmembrane</keyword>